<sequence length="241" mass="28517">MIYLTSDIHGCFKQFKQMLDYIHFGPEDFLYIIGDAVDRGEEPVPLLQFIMEQPNMELLMGNHEQGFLWNVDVNTSSLSDREVRRFWLEHGGRETYIQYMELLEKEQKAIVDYLRERPMYKILGKNILVHAGVFTEGIRYHSLEELMKQQQPFKMLWEQKAFYGRPLPLKDPEVRVFFGHTFSLIIRDDRGEPLDSTEVWRDENRIGLDCGYAFGGKMAFYCLDDDSVYYLTSSGQFYRKV</sequence>
<dbReference type="EMBL" id="SLXA01000002">
    <property type="protein sequence ID" value="TCO85736.1"/>
    <property type="molecule type" value="Genomic_DNA"/>
</dbReference>
<dbReference type="InterPro" id="IPR004843">
    <property type="entry name" value="Calcineurin-like_PHP"/>
</dbReference>
<name>A0A4V2SDX4_9FIRM</name>
<keyword evidence="3" id="KW-1185">Reference proteome</keyword>
<dbReference type="Proteomes" id="UP000295711">
    <property type="component" value="Unassembled WGS sequence"/>
</dbReference>
<comment type="caution">
    <text evidence="2">The sequence shown here is derived from an EMBL/GenBank/DDBJ whole genome shotgun (WGS) entry which is preliminary data.</text>
</comment>
<proteinExistence type="predicted"/>
<dbReference type="Pfam" id="PF00149">
    <property type="entry name" value="Metallophos"/>
    <property type="match status" value="1"/>
</dbReference>
<dbReference type="AlphaFoldDB" id="A0A4V2SDX4"/>
<accession>A0A4V2SDX4</accession>
<dbReference type="PANTHER" id="PTHR42850">
    <property type="entry name" value="METALLOPHOSPHOESTERASE"/>
    <property type="match status" value="1"/>
</dbReference>
<reference evidence="2 3" key="1">
    <citation type="submission" date="2019-03" db="EMBL/GenBank/DDBJ databases">
        <title>Genomic Encyclopedia of Type Strains, Phase IV (KMG-IV): sequencing the most valuable type-strain genomes for metagenomic binning, comparative biology and taxonomic classification.</title>
        <authorList>
            <person name="Goeker M."/>
        </authorList>
    </citation>
    <scope>NUCLEOTIDE SEQUENCE [LARGE SCALE GENOMIC DNA]</scope>
    <source>
        <strain evidence="2 3">DSM 28559</strain>
    </source>
</reference>
<gene>
    <name evidence="2" type="ORF">EV212_10251</name>
</gene>
<dbReference type="InterPro" id="IPR029052">
    <property type="entry name" value="Metallo-depent_PP-like"/>
</dbReference>
<evidence type="ECO:0000259" key="1">
    <source>
        <dbReference type="Pfam" id="PF00149"/>
    </source>
</evidence>
<dbReference type="GO" id="GO:0016791">
    <property type="term" value="F:phosphatase activity"/>
    <property type="evidence" value="ECO:0007669"/>
    <property type="project" value="TreeGrafter"/>
</dbReference>
<protein>
    <submittedName>
        <fullName evidence="2">Serine/threonine protein phosphatase 1</fullName>
    </submittedName>
</protein>
<dbReference type="RefSeq" id="WP_165873273.1">
    <property type="nucleotide sequence ID" value="NZ_JANKAQ010000001.1"/>
</dbReference>
<organism evidence="2 3">
    <name type="scientific">Frisingicoccus caecimuris</name>
    <dbReference type="NCBI Taxonomy" id="1796636"/>
    <lineage>
        <taxon>Bacteria</taxon>
        <taxon>Bacillati</taxon>
        <taxon>Bacillota</taxon>
        <taxon>Clostridia</taxon>
        <taxon>Lachnospirales</taxon>
        <taxon>Lachnospiraceae</taxon>
        <taxon>Frisingicoccus</taxon>
    </lineage>
</organism>
<dbReference type="SUPFAM" id="SSF56300">
    <property type="entry name" value="Metallo-dependent phosphatases"/>
    <property type="match status" value="1"/>
</dbReference>
<feature type="domain" description="Calcineurin-like phosphoesterase" evidence="1">
    <location>
        <begin position="2"/>
        <end position="181"/>
    </location>
</feature>
<evidence type="ECO:0000313" key="2">
    <source>
        <dbReference type="EMBL" id="TCO85736.1"/>
    </source>
</evidence>
<evidence type="ECO:0000313" key="3">
    <source>
        <dbReference type="Proteomes" id="UP000295711"/>
    </source>
</evidence>
<dbReference type="InterPro" id="IPR050126">
    <property type="entry name" value="Ap4A_hydrolase"/>
</dbReference>
<dbReference type="GO" id="GO:0005737">
    <property type="term" value="C:cytoplasm"/>
    <property type="evidence" value="ECO:0007669"/>
    <property type="project" value="TreeGrafter"/>
</dbReference>
<dbReference type="Gene3D" id="3.60.21.10">
    <property type="match status" value="1"/>
</dbReference>
<dbReference type="PANTHER" id="PTHR42850:SF4">
    <property type="entry name" value="ZINC-DEPENDENT ENDOPOLYPHOSPHATASE"/>
    <property type="match status" value="1"/>
</dbReference>